<feature type="non-terminal residue" evidence="1">
    <location>
        <position position="149"/>
    </location>
</feature>
<organism evidence="1 2">
    <name type="scientific">Gossypium lobatum</name>
    <dbReference type="NCBI Taxonomy" id="34289"/>
    <lineage>
        <taxon>Eukaryota</taxon>
        <taxon>Viridiplantae</taxon>
        <taxon>Streptophyta</taxon>
        <taxon>Embryophyta</taxon>
        <taxon>Tracheophyta</taxon>
        <taxon>Spermatophyta</taxon>
        <taxon>Magnoliopsida</taxon>
        <taxon>eudicotyledons</taxon>
        <taxon>Gunneridae</taxon>
        <taxon>Pentapetalae</taxon>
        <taxon>rosids</taxon>
        <taxon>malvids</taxon>
        <taxon>Malvales</taxon>
        <taxon>Malvaceae</taxon>
        <taxon>Malvoideae</taxon>
        <taxon>Gossypium</taxon>
    </lineage>
</organism>
<name>A0A7J8MQ73_9ROSI</name>
<proteinExistence type="predicted"/>
<gene>
    <name evidence="1" type="ORF">Golob_011580</name>
</gene>
<reference evidence="1 2" key="1">
    <citation type="journal article" date="2019" name="Genome Biol. Evol.">
        <title>Insights into the evolution of the New World diploid cottons (Gossypium, subgenus Houzingenia) based on genome sequencing.</title>
        <authorList>
            <person name="Grover C.E."/>
            <person name="Arick M.A. 2nd"/>
            <person name="Thrash A."/>
            <person name="Conover J.L."/>
            <person name="Sanders W.S."/>
            <person name="Peterson D.G."/>
            <person name="Frelichowski J.E."/>
            <person name="Scheffler J.A."/>
            <person name="Scheffler B.E."/>
            <person name="Wendel J.F."/>
        </authorList>
    </citation>
    <scope>NUCLEOTIDE SEQUENCE [LARGE SCALE GENOMIC DNA]</scope>
    <source>
        <strain evidence="1">157</strain>
        <tissue evidence="1">Leaf</tissue>
    </source>
</reference>
<dbReference type="EMBL" id="JABEZX010000009">
    <property type="protein sequence ID" value="MBA0566796.1"/>
    <property type="molecule type" value="Genomic_DNA"/>
</dbReference>
<dbReference type="Proteomes" id="UP000593572">
    <property type="component" value="Unassembled WGS sequence"/>
</dbReference>
<accession>A0A7J8MQ73</accession>
<dbReference type="AlphaFoldDB" id="A0A7J8MQ73"/>
<keyword evidence="2" id="KW-1185">Reference proteome</keyword>
<sequence>LWWKDGDPRHNHLPCSECTITLDDVTLQLGLPTNVVVVMGLMGIEIGAQFNNDVSHVGIPDELEDIRLLLDQRSEDKHRYGFIPMHEPILPPDLTTSSAYMTWFKLYGKPYLLSEEERSRQRGCRRPRRPHMNLRLEYMSRVIISSNPT</sequence>
<evidence type="ECO:0008006" key="3">
    <source>
        <dbReference type="Google" id="ProtNLM"/>
    </source>
</evidence>
<evidence type="ECO:0000313" key="1">
    <source>
        <dbReference type="EMBL" id="MBA0566796.1"/>
    </source>
</evidence>
<evidence type="ECO:0000313" key="2">
    <source>
        <dbReference type="Proteomes" id="UP000593572"/>
    </source>
</evidence>
<comment type="caution">
    <text evidence="1">The sequence shown here is derived from an EMBL/GenBank/DDBJ whole genome shotgun (WGS) entry which is preliminary data.</text>
</comment>
<protein>
    <recommendedName>
        <fullName evidence="3">Aminotransferase-like plant mobile domain-containing protein</fullName>
    </recommendedName>
</protein>